<sequence length="39" mass="4442">MVKVEFKQSKTARHKISSHSRAVKFEVLNLKSSSKPIQS</sequence>
<dbReference type="Proteomes" id="UP000003107">
    <property type="component" value="Unassembled WGS sequence"/>
</dbReference>
<keyword evidence="2" id="KW-1185">Reference proteome</keyword>
<dbReference type="AlphaFoldDB" id="C6RIV7"/>
<reference evidence="1 2" key="1">
    <citation type="submission" date="2009-07" db="EMBL/GenBank/DDBJ databases">
        <authorList>
            <person name="Madupu R."/>
            <person name="Sebastian Y."/>
            <person name="Durkin A.S."/>
            <person name="Torralba M."/>
            <person name="Methe B."/>
            <person name="Sutton G.G."/>
            <person name="Strausberg R.L."/>
            <person name="Nelson K.E."/>
        </authorList>
    </citation>
    <scope>NUCLEOTIDE SEQUENCE [LARGE SCALE GENOMIC DNA]</scope>
    <source>
        <strain evidence="1 2">RM3277</strain>
    </source>
</reference>
<name>C6RIV7_9BACT</name>
<comment type="caution">
    <text evidence="1">The sequence shown here is derived from an EMBL/GenBank/DDBJ whole genome shotgun (WGS) entry which is preliminary data.</text>
</comment>
<organism evidence="1 2">
    <name type="scientific">Campylobacter showae RM3277</name>
    <dbReference type="NCBI Taxonomy" id="553219"/>
    <lineage>
        <taxon>Bacteria</taxon>
        <taxon>Pseudomonadati</taxon>
        <taxon>Campylobacterota</taxon>
        <taxon>Epsilonproteobacteria</taxon>
        <taxon>Campylobacterales</taxon>
        <taxon>Campylobacteraceae</taxon>
        <taxon>Campylobacter</taxon>
    </lineage>
</organism>
<protein>
    <submittedName>
        <fullName evidence="1">Uncharacterized protein</fullName>
    </submittedName>
</protein>
<evidence type="ECO:0000313" key="1">
    <source>
        <dbReference type="EMBL" id="EET78850.1"/>
    </source>
</evidence>
<dbReference type="EMBL" id="ACVQ01000032">
    <property type="protein sequence ID" value="EET78850.1"/>
    <property type="molecule type" value="Genomic_DNA"/>
</dbReference>
<evidence type="ECO:0000313" key="2">
    <source>
        <dbReference type="Proteomes" id="UP000003107"/>
    </source>
</evidence>
<accession>C6RIV7</accession>
<gene>
    <name evidence="1" type="ORF">CAMSH0001_1455</name>
</gene>
<proteinExistence type="predicted"/>